<evidence type="ECO:0000259" key="4">
    <source>
        <dbReference type="Pfam" id="PF08545"/>
    </source>
</evidence>
<proteinExistence type="predicted"/>
<sequence length="333" mass="36416">MIKSKITAVGSYIGDKEVSTRELLQNAHFDRFDKPFDLIESNLGIASVRQCTTGLRPGEIAIEAAKAAFAKSEVKNTEIDAVFYCGMSRDFTEPSTAHKVADELDINARFCWDQADACHGLTSGLITANALIQNGQIRSALVCTGERASKGTSYITDQFNNDTLTAKDISDTMGAFSVGDAGGAFIVTVSEDGKGIETINTQCDSTQRQLCYVDWESSSFAMKMGLICSRTIKLVGRMLPKTLDDLGWERNDIDFMLAHQVGKRPFDIYLKSMFRLSDDKSIRTYREMGNLTSASIAVSWDLLEKAGKLKGKEKMFIVSTGSGIVASQIGITL</sequence>
<comment type="caution">
    <text evidence="5">The sequence shown here is derived from an EMBL/GenBank/DDBJ whole genome shotgun (WGS) entry which is preliminary data.</text>
</comment>
<dbReference type="InterPro" id="IPR013751">
    <property type="entry name" value="ACP_syn_III_N"/>
</dbReference>
<feature type="domain" description="Beta-ketoacyl-[acyl-carrier-protein] synthase III C-terminal" evidence="3">
    <location>
        <begin position="243"/>
        <end position="325"/>
    </location>
</feature>
<evidence type="ECO:0000256" key="1">
    <source>
        <dbReference type="ARBA" id="ARBA00022679"/>
    </source>
</evidence>
<organism evidence="5 6">
    <name type="scientific">SAR86 cluster bacterium</name>
    <dbReference type="NCBI Taxonomy" id="2030880"/>
    <lineage>
        <taxon>Bacteria</taxon>
        <taxon>Pseudomonadati</taxon>
        <taxon>Pseudomonadota</taxon>
        <taxon>Gammaproteobacteria</taxon>
        <taxon>SAR86 cluster</taxon>
    </lineage>
</organism>
<dbReference type="Pfam" id="PF08541">
    <property type="entry name" value="ACP_syn_III_C"/>
    <property type="match status" value="1"/>
</dbReference>
<evidence type="ECO:0000313" key="6">
    <source>
        <dbReference type="Proteomes" id="UP000218327"/>
    </source>
</evidence>
<protein>
    <recommendedName>
        <fullName evidence="7">3-oxoacyl-ACP synthase</fullName>
    </recommendedName>
</protein>
<dbReference type="GO" id="GO:0006633">
    <property type="term" value="P:fatty acid biosynthetic process"/>
    <property type="evidence" value="ECO:0007669"/>
    <property type="project" value="InterPro"/>
</dbReference>
<dbReference type="PANTHER" id="PTHR34069:SF2">
    <property type="entry name" value="BETA-KETOACYL-[ACYL-CARRIER-PROTEIN] SYNTHASE III"/>
    <property type="match status" value="1"/>
</dbReference>
<feature type="domain" description="Beta-ketoacyl-[acyl-carrier-protein] synthase III N-terminal" evidence="4">
    <location>
        <begin position="113"/>
        <end position="203"/>
    </location>
</feature>
<keyword evidence="2" id="KW-0012">Acyltransferase</keyword>
<dbReference type="GO" id="GO:0004315">
    <property type="term" value="F:3-oxoacyl-[acyl-carrier-protein] synthase activity"/>
    <property type="evidence" value="ECO:0007669"/>
    <property type="project" value="InterPro"/>
</dbReference>
<dbReference type="InterPro" id="IPR013747">
    <property type="entry name" value="ACP_syn_III_C"/>
</dbReference>
<gene>
    <name evidence="5" type="ORF">COA96_11590</name>
</gene>
<dbReference type="InterPro" id="IPR016039">
    <property type="entry name" value="Thiolase-like"/>
</dbReference>
<accession>A0A2A5AWC3</accession>
<evidence type="ECO:0000313" key="5">
    <source>
        <dbReference type="EMBL" id="PCJ23583.1"/>
    </source>
</evidence>
<dbReference type="Gene3D" id="3.40.47.10">
    <property type="match status" value="1"/>
</dbReference>
<evidence type="ECO:0000259" key="3">
    <source>
        <dbReference type="Pfam" id="PF08541"/>
    </source>
</evidence>
<evidence type="ECO:0000256" key="2">
    <source>
        <dbReference type="ARBA" id="ARBA00023315"/>
    </source>
</evidence>
<dbReference type="Proteomes" id="UP000218327">
    <property type="component" value="Unassembled WGS sequence"/>
</dbReference>
<reference evidence="6" key="1">
    <citation type="submission" date="2017-08" db="EMBL/GenBank/DDBJ databases">
        <title>A dynamic microbial community with high functional redundancy inhabits the cold, oxic subseafloor aquifer.</title>
        <authorList>
            <person name="Tully B.J."/>
            <person name="Wheat C.G."/>
            <person name="Glazer B.T."/>
            <person name="Huber J.A."/>
        </authorList>
    </citation>
    <scope>NUCLEOTIDE SEQUENCE [LARGE SCALE GENOMIC DNA]</scope>
</reference>
<keyword evidence="1" id="KW-0808">Transferase</keyword>
<name>A0A2A5AWC3_9GAMM</name>
<dbReference type="GO" id="GO:0044550">
    <property type="term" value="P:secondary metabolite biosynthetic process"/>
    <property type="evidence" value="ECO:0007669"/>
    <property type="project" value="TreeGrafter"/>
</dbReference>
<dbReference type="AlphaFoldDB" id="A0A2A5AWC3"/>
<dbReference type="EMBL" id="NVVJ01000037">
    <property type="protein sequence ID" value="PCJ23583.1"/>
    <property type="molecule type" value="Genomic_DNA"/>
</dbReference>
<dbReference type="Pfam" id="PF08545">
    <property type="entry name" value="ACP_syn_III"/>
    <property type="match status" value="1"/>
</dbReference>
<evidence type="ECO:0008006" key="7">
    <source>
        <dbReference type="Google" id="ProtNLM"/>
    </source>
</evidence>
<dbReference type="PANTHER" id="PTHR34069">
    <property type="entry name" value="3-OXOACYL-[ACYL-CARRIER-PROTEIN] SYNTHASE 3"/>
    <property type="match status" value="1"/>
</dbReference>
<dbReference type="SUPFAM" id="SSF53901">
    <property type="entry name" value="Thiolase-like"/>
    <property type="match status" value="1"/>
</dbReference>